<accession>A0A2K3NCR6</accession>
<evidence type="ECO:0000313" key="3">
    <source>
        <dbReference type="Proteomes" id="UP000236291"/>
    </source>
</evidence>
<feature type="compositionally biased region" description="Polar residues" evidence="1">
    <location>
        <begin position="31"/>
        <end position="51"/>
    </location>
</feature>
<sequence length="63" mass="7189">MHDSLMSKNNTLWMELHMLEAITDRNRHSYRQGSSKQSGSPFPDPTASNHGLNLEPEFGHRVP</sequence>
<organism evidence="2 3">
    <name type="scientific">Trifolium pratense</name>
    <name type="common">Red clover</name>
    <dbReference type="NCBI Taxonomy" id="57577"/>
    <lineage>
        <taxon>Eukaryota</taxon>
        <taxon>Viridiplantae</taxon>
        <taxon>Streptophyta</taxon>
        <taxon>Embryophyta</taxon>
        <taxon>Tracheophyta</taxon>
        <taxon>Spermatophyta</taxon>
        <taxon>Magnoliopsida</taxon>
        <taxon>eudicotyledons</taxon>
        <taxon>Gunneridae</taxon>
        <taxon>Pentapetalae</taxon>
        <taxon>rosids</taxon>
        <taxon>fabids</taxon>
        <taxon>Fabales</taxon>
        <taxon>Fabaceae</taxon>
        <taxon>Papilionoideae</taxon>
        <taxon>50 kb inversion clade</taxon>
        <taxon>NPAAA clade</taxon>
        <taxon>Hologalegina</taxon>
        <taxon>IRL clade</taxon>
        <taxon>Trifolieae</taxon>
        <taxon>Trifolium</taxon>
    </lineage>
</organism>
<protein>
    <submittedName>
        <fullName evidence="2">Uncharacterized protein</fullName>
    </submittedName>
</protein>
<evidence type="ECO:0000256" key="1">
    <source>
        <dbReference type="SAM" id="MobiDB-lite"/>
    </source>
</evidence>
<dbReference type="EMBL" id="ASHM01019377">
    <property type="protein sequence ID" value="PNY00815.1"/>
    <property type="molecule type" value="Genomic_DNA"/>
</dbReference>
<gene>
    <name evidence="2" type="ORF">L195_g024102</name>
</gene>
<reference evidence="2 3" key="2">
    <citation type="journal article" date="2017" name="Front. Plant Sci.">
        <title>Gene Classification and Mining of Molecular Markers Useful in Red Clover (Trifolium pratense) Breeding.</title>
        <authorList>
            <person name="Istvanek J."/>
            <person name="Dluhosova J."/>
            <person name="Dluhos P."/>
            <person name="Patkova L."/>
            <person name="Nedelnik J."/>
            <person name="Repkova J."/>
        </authorList>
    </citation>
    <scope>NUCLEOTIDE SEQUENCE [LARGE SCALE GENOMIC DNA]</scope>
    <source>
        <strain evidence="3">cv. Tatra</strain>
        <tissue evidence="2">Young leaves</tissue>
    </source>
</reference>
<evidence type="ECO:0000313" key="2">
    <source>
        <dbReference type="EMBL" id="PNY00815.1"/>
    </source>
</evidence>
<feature type="region of interest" description="Disordered" evidence="1">
    <location>
        <begin position="25"/>
        <end position="63"/>
    </location>
</feature>
<comment type="caution">
    <text evidence="2">The sequence shown here is derived from an EMBL/GenBank/DDBJ whole genome shotgun (WGS) entry which is preliminary data.</text>
</comment>
<name>A0A2K3NCR6_TRIPR</name>
<dbReference type="AlphaFoldDB" id="A0A2K3NCR6"/>
<reference evidence="2 3" key="1">
    <citation type="journal article" date="2014" name="Am. J. Bot.">
        <title>Genome assembly and annotation for red clover (Trifolium pratense; Fabaceae).</title>
        <authorList>
            <person name="Istvanek J."/>
            <person name="Jaros M."/>
            <person name="Krenek A."/>
            <person name="Repkova J."/>
        </authorList>
    </citation>
    <scope>NUCLEOTIDE SEQUENCE [LARGE SCALE GENOMIC DNA]</scope>
    <source>
        <strain evidence="3">cv. Tatra</strain>
        <tissue evidence="2">Young leaves</tissue>
    </source>
</reference>
<dbReference type="Proteomes" id="UP000236291">
    <property type="component" value="Unassembled WGS sequence"/>
</dbReference>
<proteinExistence type="predicted"/>